<evidence type="ECO:0000313" key="2">
    <source>
        <dbReference type="EMBL" id="ADB17396.1"/>
    </source>
</evidence>
<proteinExistence type="predicted"/>
<dbReference type="eggNOG" id="COG0789">
    <property type="taxonomic scope" value="Bacteria"/>
</dbReference>
<dbReference type="CDD" id="cd04762">
    <property type="entry name" value="HTH_MerR-trunc"/>
    <property type="match status" value="1"/>
</dbReference>
<dbReference type="Pfam" id="PF02607">
    <property type="entry name" value="B12-binding_2"/>
    <property type="match status" value="1"/>
</dbReference>
<dbReference type="InterPro" id="IPR036594">
    <property type="entry name" value="Meth_synthase_dom"/>
</dbReference>
<dbReference type="SUPFAM" id="SSF46955">
    <property type="entry name" value="Putative DNA-binding domain"/>
    <property type="match status" value="1"/>
</dbReference>
<evidence type="ECO:0000259" key="1">
    <source>
        <dbReference type="PROSITE" id="PS51332"/>
    </source>
</evidence>
<dbReference type="Gene3D" id="3.40.50.280">
    <property type="entry name" value="Cobalamin-binding domain"/>
    <property type="match status" value="1"/>
</dbReference>
<protein>
    <submittedName>
        <fullName evidence="2">DNA binding domain protein, excisionase family</fullName>
    </submittedName>
</protein>
<name>D2R6U6_PIRSD</name>
<organism evidence="2 3">
    <name type="scientific">Pirellula staleyi (strain ATCC 27377 / DSM 6068 / ICPB 4128)</name>
    <name type="common">Pirella staleyi</name>
    <dbReference type="NCBI Taxonomy" id="530564"/>
    <lineage>
        <taxon>Bacteria</taxon>
        <taxon>Pseudomonadati</taxon>
        <taxon>Planctomycetota</taxon>
        <taxon>Planctomycetia</taxon>
        <taxon>Pirellulales</taxon>
        <taxon>Pirellulaceae</taxon>
        <taxon>Pirellula</taxon>
    </lineage>
</organism>
<dbReference type="InterPro" id="IPR009061">
    <property type="entry name" value="DNA-bd_dom_put_sf"/>
</dbReference>
<dbReference type="STRING" id="530564.Psta_2728"/>
<dbReference type="HOGENOM" id="CLU_069772_0_0_0"/>
<dbReference type="KEGG" id="psl:Psta_2728"/>
<dbReference type="eggNOG" id="COG5012">
    <property type="taxonomic scope" value="Bacteria"/>
</dbReference>
<dbReference type="PROSITE" id="PS51332">
    <property type="entry name" value="B12_BINDING"/>
    <property type="match status" value="1"/>
</dbReference>
<evidence type="ECO:0000313" key="3">
    <source>
        <dbReference type="Proteomes" id="UP000001887"/>
    </source>
</evidence>
<sequence length="321" mass="34901">MTKDRLFTTKQVADAIGVSESSLKRWCDQGLVTTCRTGGGHRRIPQDAVVAFLRSSGHALVRPDVLQLPALPQRGTLRCETLRPVFLDAIIAADRAKCREVMLSLYLSGISVAAICDDLITPTMYRIGELWECGDVEVFQERRGCEMCEEVIGDLVKIIPSPASSAPLAIGATPEGDYYRIATKMVEATLKAAGFRAMNLGSSLPFSTLVASVEMLRPTLFWLSASFIVDHEKFVADYQEFQRQTSGLAAIAVGGQALTAPIRTRIVYATFGETMRHLDNYAQTLFAVQQRHDLPAASGVDISAAIETSHAEVSSAVSSRS</sequence>
<feature type="domain" description="B12-binding" evidence="1">
    <location>
        <begin position="166"/>
        <end position="296"/>
    </location>
</feature>
<dbReference type="Gene3D" id="1.10.1660.10">
    <property type="match status" value="1"/>
</dbReference>
<dbReference type="Gene3D" id="1.10.1240.10">
    <property type="entry name" value="Methionine synthase domain"/>
    <property type="match status" value="1"/>
</dbReference>
<dbReference type="InterPro" id="IPR006158">
    <property type="entry name" value="Cobalamin-bd"/>
</dbReference>
<dbReference type="GO" id="GO:0046872">
    <property type="term" value="F:metal ion binding"/>
    <property type="evidence" value="ECO:0007669"/>
    <property type="project" value="InterPro"/>
</dbReference>
<dbReference type="Proteomes" id="UP000001887">
    <property type="component" value="Chromosome"/>
</dbReference>
<keyword evidence="3" id="KW-1185">Reference proteome</keyword>
<dbReference type="OrthoDB" id="264258at2"/>
<reference evidence="2 3" key="1">
    <citation type="journal article" date="2009" name="Stand. Genomic Sci.">
        <title>Complete genome sequence of Pirellula staleyi type strain (ATCC 27377).</title>
        <authorList>
            <person name="Clum A."/>
            <person name="Tindall B.J."/>
            <person name="Sikorski J."/>
            <person name="Ivanova N."/>
            <person name="Mavrommatis K."/>
            <person name="Lucas S."/>
            <person name="Glavina del Rio T."/>
            <person name="Nolan M."/>
            <person name="Chen F."/>
            <person name="Tice H."/>
            <person name="Pitluck S."/>
            <person name="Cheng J.F."/>
            <person name="Chertkov O."/>
            <person name="Brettin T."/>
            <person name="Han C."/>
            <person name="Detter J.C."/>
            <person name="Kuske C."/>
            <person name="Bruce D."/>
            <person name="Goodwin L."/>
            <person name="Ovchinikova G."/>
            <person name="Pati A."/>
            <person name="Mikhailova N."/>
            <person name="Chen A."/>
            <person name="Palaniappan K."/>
            <person name="Land M."/>
            <person name="Hauser L."/>
            <person name="Chang Y.J."/>
            <person name="Jeffries C.D."/>
            <person name="Chain P."/>
            <person name="Rohde M."/>
            <person name="Goker M."/>
            <person name="Bristow J."/>
            <person name="Eisen J.A."/>
            <person name="Markowitz V."/>
            <person name="Hugenholtz P."/>
            <person name="Kyrpides N.C."/>
            <person name="Klenk H.P."/>
            <person name="Lapidus A."/>
        </authorList>
    </citation>
    <scope>NUCLEOTIDE SEQUENCE [LARGE SCALE GENOMIC DNA]</scope>
    <source>
        <strain evidence="3">ATCC 27377 / DSM 6068 / ICPB 4128</strain>
    </source>
</reference>
<dbReference type="AlphaFoldDB" id="D2R6U6"/>
<dbReference type="Pfam" id="PF12728">
    <property type="entry name" value="HTH_17"/>
    <property type="match status" value="1"/>
</dbReference>
<dbReference type="SUPFAM" id="SSF52242">
    <property type="entry name" value="Cobalamin (vitamin B12)-binding domain"/>
    <property type="match status" value="1"/>
</dbReference>
<dbReference type="GO" id="GO:0031419">
    <property type="term" value="F:cobalamin binding"/>
    <property type="evidence" value="ECO:0007669"/>
    <property type="project" value="InterPro"/>
</dbReference>
<accession>D2R6U6</accession>
<dbReference type="InterPro" id="IPR003759">
    <property type="entry name" value="Cbl-bd_cap"/>
</dbReference>
<dbReference type="InterPro" id="IPR036724">
    <property type="entry name" value="Cobalamin-bd_sf"/>
</dbReference>
<dbReference type="InterPro" id="IPR041657">
    <property type="entry name" value="HTH_17"/>
</dbReference>
<gene>
    <name evidence="2" type="ordered locus">Psta_2728</name>
</gene>
<dbReference type="EMBL" id="CP001848">
    <property type="protein sequence ID" value="ADB17396.1"/>
    <property type="molecule type" value="Genomic_DNA"/>
</dbReference>